<reference evidence="1 2" key="1">
    <citation type="journal article" date="2023" name="Commun. Biol.">
        <title>Genome analysis of Parmales, the sister group of diatoms, reveals the evolutionary specialization of diatoms from phago-mixotrophs to photoautotrophs.</title>
        <authorList>
            <person name="Ban H."/>
            <person name="Sato S."/>
            <person name="Yoshikawa S."/>
            <person name="Yamada K."/>
            <person name="Nakamura Y."/>
            <person name="Ichinomiya M."/>
            <person name="Sato N."/>
            <person name="Blanc-Mathieu R."/>
            <person name="Endo H."/>
            <person name="Kuwata A."/>
            <person name="Ogata H."/>
        </authorList>
    </citation>
    <scope>NUCLEOTIDE SEQUENCE [LARGE SCALE GENOMIC DNA]</scope>
</reference>
<gene>
    <name evidence="1" type="ORF">TeGR_g8940</name>
</gene>
<dbReference type="EMBL" id="BRYB01002024">
    <property type="protein sequence ID" value="GMI38333.1"/>
    <property type="molecule type" value="Genomic_DNA"/>
</dbReference>
<organism evidence="1 2">
    <name type="scientific">Tetraparma gracilis</name>
    <dbReference type="NCBI Taxonomy" id="2962635"/>
    <lineage>
        <taxon>Eukaryota</taxon>
        <taxon>Sar</taxon>
        <taxon>Stramenopiles</taxon>
        <taxon>Ochrophyta</taxon>
        <taxon>Bolidophyceae</taxon>
        <taxon>Parmales</taxon>
        <taxon>Triparmaceae</taxon>
        <taxon>Tetraparma</taxon>
    </lineage>
</organism>
<keyword evidence="2" id="KW-1185">Reference proteome</keyword>
<protein>
    <submittedName>
        <fullName evidence="1">Uncharacterized protein</fullName>
    </submittedName>
</protein>
<sequence length="264" mass="27352">MEVLFRSYLQGLVCQSQGSGGPFTLPAGDLGGGGFFVRSGEEVTTGTIIEAMDGMTGEVLELLGRAGDAGGKALPAAAAALDKRTLEALAKLPALLLSDVLAALPLPVLLPLIPTLLSARTARAITAAPLYPATKFPLLALSNSLLGRLSRPLHTPEIGRVLSFLARAIPLTDKAGVNLKGNFSDREVAAPAEGGDDASDDAAAKFWSVLPYLSTRDLITSDPGGWRAAFSACMTALETHAWSPPDAFTLRSSHSLSKASPPPP</sequence>
<evidence type="ECO:0000313" key="1">
    <source>
        <dbReference type="EMBL" id="GMI38333.1"/>
    </source>
</evidence>
<name>A0ABQ6N1K8_9STRA</name>
<dbReference type="Proteomes" id="UP001165060">
    <property type="component" value="Unassembled WGS sequence"/>
</dbReference>
<proteinExistence type="predicted"/>
<comment type="caution">
    <text evidence="1">The sequence shown here is derived from an EMBL/GenBank/DDBJ whole genome shotgun (WGS) entry which is preliminary data.</text>
</comment>
<feature type="non-terminal residue" evidence="1">
    <location>
        <position position="264"/>
    </location>
</feature>
<dbReference type="InterPro" id="IPR021861">
    <property type="entry name" value="THO_THOC1"/>
</dbReference>
<dbReference type="Pfam" id="PF11957">
    <property type="entry name" value="efThoc1"/>
    <property type="match status" value="1"/>
</dbReference>
<accession>A0ABQ6N1K8</accession>
<evidence type="ECO:0000313" key="2">
    <source>
        <dbReference type="Proteomes" id="UP001165060"/>
    </source>
</evidence>